<reference evidence="1" key="1">
    <citation type="submission" date="2010-07" db="EMBL/GenBank/DDBJ databases">
        <title>Identification of Proteins Involved in Black Widow Spider Wrapping Silk Fibers.</title>
        <authorList>
            <person name="Nguyen A."/>
            <person name="Verduzco A."/>
            <person name="Vierra C."/>
        </authorList>
    </citation>
    <scope>NUCLEOTIDE SEQUENCE</scope>
</reference>
<feature type="non-terminal residue" evidence="1">
    <location>
        <position position="299"/>
    </location>
</feature>
<feature type="non-terminal residue" evidence="1">
    <location>
        <position position="1"/>
    </location>
</feature>
<organism evidence="1">
    <name type="scientific">Latrodectus hesperus</name>
    <name type="common">Western black widow spider</name>
    <dbReference type="NCBI Taxonomy" id="256737"/>
    <lineage>
        <taxon>Eukaryota</taxon>
        <taxon>Metazoa</taxon>
        <taxon>Ecdysozoa</taxon>
        <taxon>Arthropoda</taxon>
        <taxon>Chelicerata</taxon>
        <taxon>Arachnida</taxon>
        <taxon>Araneae</taxon>
        <taxon>Araneomorphae</taxon>
        <taxon>Entelegynae</taxon>
        <taxon>Araneoidea</taxon>
        <taxon>Theridiidae</taxon>
        <taxon>Latrodectus</taxon>
    </lineage>
</organism>
<evidence type="ECO:0000313" key="1">
    <source>
        <dbReference type="EMBL" id="ADV40216.1"/>
    </source>
</evidence>
<accession>E7D1H2</accession>
<protein>
    <recommendedName>
        <fullName evidence="2">MATH domain-containing protein</fullName>
    </recommendedName>
</protein>
<name>E7D1H2_LATHE</name>
<sequence length="299" mass="33911">ARGKDILRETENNTMSDISPDKNRYTLNWIIEDINVLHHSKKIRSPFFTADNLGQSSWFLAIHYIPPPSLEGYSRAKCSIARCSEDEGPEKIFIQFQFSATSPGGYYCDRKVNDGSKVIAFQKGYSCVVCDLKYNQKWSLPSDITQFLVLKYQMTEHSSSKNPVSRGSTIRSKINIIDWKPEGLLEMKLLSGPRGVQYEIFFHELNDIISIRIRRSDSKDSIECCVFCSLNAGSVNLCPMKAKDSLFKTFLINDTFDVPTSRKKNSLSGTEFQCFTHIQGFILTSFVTNVSSKPEGELC</sequence>
<dbReference type="EMBL" id="HQ005920">
    <property type="protein sequence ID" value="ADV40216.1"/>
    <property type="molecule type" value="mRNA"/>
</dbReference>
<evidence type="ECO:0008006" key="2">
    <source>
        <dbReference type="Google" id="ProtNLM"/>
    </source>
</evidence>
<dbReference type="AlphaFoldDB" id="E7D1H2"/>
<proteinExistence type="evidence at transcript level"/>